<accession>A0A2N3YGY7</accession>
<name>A0A2N3YGY7_9MICO</name>
<evidence type="ECO:0000313" key="2">
    <source>
        <dbReference type="Proteomes" id="UP000233781"/>
    </source>
</evidence>
<organism evidence="1 2">
    <name type="scientific">Phycicoccus duodecadis</name>
    <dbReference type="NCBI Taxonomy" id="173053"/>
    <lineage>
        <taxon>Bacteria</taxon>
        <taxon>Bacillati</taxon>
        <taxon>Actinomycetota</taxon>
        <taxon>Actinomycetes</taxon>
        <taxon>Micrococcales</taxon>
        <taxon>Intrasporangiaceae</taxon>
        <taxon>Phycicoccus</taxon>
    </lineage>
</organism>
<keyword evidence="2" id="KW-1185">Reference proteome</keyword>
<dbReference type="Pfam" id="PF08837">
    <property type="entry name" value="DUF1810"/>
    <property type="match status" value="1"/>
</dbReference>
<dbReference type="SUPFAM" id="SSF140736">
    <property type="entry name" value="Rv1873-like"/>
    <property type="match status" value="1"/>
</dbReference>
<protein>
    <submittedName>
        <fullName evidence="1">Uncharacterized protein (DUF1810 family)</fullName>
    </submittedName>
</protein>
<dbReference type="InterPro" id="IPR014937">
    <property type="entry name" value="DUF1810"/>
</dbReference>
<proteinExistence type="predicted"/>
<dbReference type="EMBL" id="PJNE01000001">
    <property type="protein sequence ID" value="PKW26125.1"/>
    <property type="molecule type" value="Genomic_DNA"/>
</dbReference>
<dbReference type="PIRSF" id="PIRSF008546">
    <property type="entry name" value="UCP008546"/>
    <property type="match status" value="1"/>
</dbReference>
<dbReference type="RefSeq" id="WP_101394740.1">
    <property type="nucleotide sequence ID" value="NZ_PJNE01000001.1"/>
</dbReference>
<comment type="caution">
    <text evidence="1">The sequence shown here is derived from an EMBL/GenBank/DDBJ whole genome shotgun (WGS) entry which is preliminary data.</text>
</comment>
<dbReference type="OrthoDB" id="9801870at2"/>
<gene>
    <name evidence="1" type="ORF">ATL31_0931</name>
</gene>
<evidence type="ECO:0000313" key="1">
    <source>
        <dbReference type="EMBL" id="PKW26125.1"/>
    </source>
</evidence>
<dbReference type="InterPro" id="IPR036287">
    <property type="entry name" value="Rv1873-like_sf"/>
</dbReference>
<sequence>MVEGVERFVAAQDAGGAYGAALGELRAGRKRGHWIWFVLPQVEGLGSSGMSQRYGLRGLDEAGAYLAHPVLGPRLLACVEALLAVRGSDAEAVLGAVDAMKLRSSMTVFSRAAEGEDAAPFRAVLDRFFEGAEDPRTVALL</sequence>
<dbReference type="Proteomes" id="UP000233781">
    <property type="component" value="Unassembled WGS sequence"/>
</dbReference>
<dbReference type="AlphaFoldDB" id="A0A2N3YGY7"/>
<dbReference type="Gene3D" id="1.25.40.380">
    <property type="entry name" value="Protein of unknown function DUF1810"/>
    <property type="match status" value="1"/>
</dbReference>
<reference evidence="1 2" key="1">
    <citation type="submission" date="2017-12" db="EMBL/GenBank/DDBJ databases">
        <title>Sequencing the genomes of 1000 Actinobacteria strains.</title>
        <authorList>
            <person name="Klenk H.-P."/>
        </authorList>
    </citation>
    <scope>NUCLEOTIDE SEQUENCE [LARGE SCALE GENOMIC DNA]</scope>
    <source>
        <strain evidence="1 2">DSM 12806</strain>
    </source>
</reference>